<dbReference type="Bgee" id="ENSOCUG00000031393">
    <property type="expression patterns" value="Expressed in frontal cortex and 2 other cell types or tissues"/>
</dbReference>
<reference evidence="1 2" key="1">
    <citation type="journal article" date="2011" name="Nature">
        <title>A high-resolution map of human evolutionary constraint using 29 mammals.</title>
        <authorList>
            <person name="Lindblad-Toh K."/>
            <person name="Garber M."/>
            <person name="Zuk O."/>
            <person name="Lin M.F."/>
            <person name="Parker B.J."/>
            <person name="Washietl S."/>
            <person name="Kheradpour P."/>
            <person name="Ernst J."/>
            <person name="Jordan G."/>
            <person name="Mauceli E."/>
            <person name="Ward L.D."/>
            <person name="Lowe C.B."/>
            <person name="Holloway A.K."/>
            <person name="Clamp M."/>
            <person name="Gnerre S."/>
            <person name="Alfoldi J."/>
            <person name="Beal K."/>
            <person name="Chang J."/>
            <person name="Clawson H."/>
            <person name="Cuff J."/>
            <person name="Di Palma F."/>
            <person name="Fitzgerald S."/>
            <person name="Flicek P."/>
            <person name="Guttman M."/>
            <person name="Hubisz M.J."/>
            <person name="Jaffe D.B."/>
            <person name="Jungreis I."/>
            <person name="Kent W.J."/>
            <person name="Kostka D."/>
            <person name="Lara M."/>
            <person name="Martins A.L."/>
            <person name="Massingham T."/>
            <person name="Moltke I."/>
            <person name="Raney B.J."/>
            <person name="Rasmussen M.D."/>
            <person name="Robinson J."/>
            <person name="Stark A."/>
            <person name="Vilella A.J."/>
            <person name="Wen J."/>
            <person name="Xie X."/>
            <person name="Zody M.C."/>
            <person name="Baldwin J."/>
            <person name="Bloom T."/>
            <person name="Chin C.W."/>
            <person name="Heiman D."/>
            <person name="Nicol R."/>
            <person name="Nusbaum C."/>
            <person name="Young S."/>
            <person name="Wilkinson J."/>
            <person name="Worley K.C."/>
            <person name="Kovar C.L."/>
            <person name="Muzny D.M."/>
            <person name="Gibbs R.A."/>
            <person name="Cree A."/>
            <person name="Dihn H.H."/>
            <person name="Fowler G."/>
            <person name="Jhangiani S."/>
            <person name="Joshi V."/>
            <person name="Lee S."/>
            <person name="Lewis L.R."/>
            <person name="Nazareth L.V."/>
            <person name="Okwuonu G."/>
            <person name="Santibanez J."/>
            <person name="Warren W.C."/>
            <person name="Mardis E.R."/>
            <person name="Weinstock G.M."/>
            <person name="Wilson R.K."/>
            <person name="Delehaunty K."/>
            <person name="Dooling D."/>
            <person name="Fronik C."/>
            <person name="Fulton L."/>
            <person name="Fulton B."/>
            <person name="Graves T."/>
            <person name="Minx P."/>
            <person name="Sodergren E."/>
            <person name="Birney E."/>
            <person name="Margulies E.H."/>
            <person name="Herrero J."/>
            <person name="Green E.D."/>
            <person name="Haussler D."/>
            <person name="Siepel A."/>
            <person name="Goldman N."/>
            <person name="Pollard K.S."/>
            <person name="Pedersen J.S."/>
            <person name="Lander E.S."/>
            <person name="Kellis M."/>
        </authorList>
    </citation>
    <scope>NUCLEOTIDE SEQUENCE [LARGE SCALE GENOMIC DNA]</scope>
    <source>
        <strain evidence="1 2">Thorbecke inbred</strain>
    </source>
</reference>
<evidence type="ECO:0000313" key="1">
    <source>
        <dbReference type="Ensembl" id="ENSOCUP00000049590.1"/>
    </source>
</evidence>
<reference evidence="1" key="3">
    <citation type="submission" date="2025-09" db="UniProtKB">
        <authorList>
            <consortium name="Ensembl"/>
        </authorList>
    </citation>
    <scope>IDENTIFICATION</scope>
    <source>
        <strain evidence="1">Thorbecke</strain>
    </source>
</reference>
<dbReference type="InParanoid" id="A0A5F9DVJ4"/>
<proteinExistence type="predicted"/>
<accession>A0A5F9DVJ4</accession>
<keyword evidence="2" id="KW-1185">Reference proteome</keyword>
<name>A0A5F9DVJ4_RABIT</name>
<protein>
    <submittedName>
        <fullName evidence="1">Uncharacterized protein</fullName>
    </submittedName>
</protein>
<dbReference type="Proteomes" id="UP000001811">
    <property type="component" value="Chromosome 3"/>
</dbReference>
<dbReference type="Ensembl" id="ENSOCUT00000052519.1">
    <property type="protein sequence ID" value="ENSOCUP00000049590.1"/>
    <property type="gene ID" value="ENSOCUG00000031393.1"/>
</dbReference>
<reference evidence="1" key="2">
    <citation type="submission" date="2025-08" db="UniProtKB">
        <authorList>
            <consortium name="Ensembl"/>
        </authorList>
    </citation>
    <scope>IDENTIFICATION</scope>
    <source>
        <strain evidence="1">Thorbecke</strain>
    </source>
</reference>
<sequence length="53" mass="6149">IIKRFYILRQGQFKGYEVWATMKTCGTKCSFVQSSILSIFQIRGATLIWTPMT</sequence>
<dbReference type="EMBL" id="AAGW02047046">
    <property type="status" value="NOT_ANNOTATED_CDS"/>
    <property type="molecule type" value="Genomic_DNA"/>
</dbReference>
<organism evidence="1 2">
    <name type="scientific">Oryctolagus cuniculus</name>
    <name type="common">Rabbit</name>
    <dbReference type="NCBI Taxonomy" id="9986"/>
    <lineage>
        <taxon>Eukaryota</taxon>
        <taxon>Metazoa</taxon>
        <taxon>Chordata</taxon>
        <taxon>Craniata</taxon>
        <taxon>Vertebrata</taxon>
        <taxon>Euteleostomi</taxon>
        <taxon>Mammalia</taxon>
        <taxon>Eutheria</taxon>
        <taxon>Euarchontoglires</taxon>
        <taxon>Glires</taxon>
        <taxon>Lagomorpha</taxon>
        <taxon>Leporidae</taxon>
        <taxon>Oryctolagus</taxon>
    </lineage>
</organism>
<dbReference type="AlphaFoldDB" id="A0A5F9DVJ4"/>
<evidence type="ECO:0000313" key="2">
    <source>
        <dbReference type="Proteomes" id="UP000001811"/>
    </source>
</evidence>